<dbReference type="EMBL" id="BARV01008038">
    <property type="protein sequence ID" value="GAI15750.1"/>
    <property type="molecule type" value="Genomic_DNA"/>
</dbReference>
<sequence length="35" mass="4066">YIVSAANMHPTVKVDNLRWMIEATKEFGDYPINLK</sequence>
<gene>
    <name evidence="1" type="ORF">S06H3_16265</name>
</gene>
<feature type="non-terminal residue" evidence="1">
    <location>
        <position position="1"/>
    </location>
</feature>
<reference evidence="1" key="1">
    <citation type="journal article" date="2014" name="Front. Microbiol.">
        <title>High frequency of phylogenetically diverse reductive dehalogenase-homologous genes in deep subseafloor sedimentary metagenomes.</title>
        <authorList>
            <person name="Kawai M."/>
            <person name="Futagami T."/>
            <person name="Toyoda A."/>
            <person name="Takaki Y."/>
            <person name="Nishi S."/>
            <person name="Hori S."/>
            <person name="Arai W."/>
            <person name="Tsubouchi T."/>
            <person name="Morono Y."/>
            <person name="Uchiyama I."/>
            <person name="Ito T."/>
            <person name="Fujiyama A."/>
            <person name="Inagaki F."/>
            <person name="Takami H."/>
        </authorList>
    </citation>
    <scope>NUCLEOTIDE SEQUENCE</scope>
    <source>
        <strain evidence="1">Expedition CK06-06</strain>
    </source>
</reference>
<proteinExistence type="predicted"/>
<name>X1MM26_9ZZZZ</name>
<accession>X1MM26</accession>
<dbReference type="AlphaFoldDB" id="X1MM26"/>
<protein>
    <submittedName>
        <fullName evidence="1">Uncharacterized protein</fullName>
    </submittedName>
</protein>
<comment type="caution">
    <text evidence="1">The sequence shown here is derived from an EMBL/GenBank/DDBJ whole genome shotgun (WGS) entry which is preliminary data.</text>
</comment>
<evidence type="ECO:0000313" key="1">
    <source>
        <dbReference type="EMBL" id="GAI15750.1"/>
    </source>
</evidence>
<organism evidence="1">
    <name type="scientific">marine sediment metagenome</name>
    <dbReference type="NCBI Taxonomy" id="412755"/>
    <lineage>
        <taxon>unclassified sequences</taxon>
        <taxon>metagenomes</taxon>
        <taxon>ecological metagenomes</taxon>
    </lineage>
</organism>